<dbReference type="SUPFAM" id="SSF48403">
    <property type="entry name" value="Ankyrin repeat"/>
    <property type="match status" value="1"/>
</dbReference>
<dbReference type="InterPro" id="IPR036770">
    <property type="entry name" value="Ankyrin_rpt-contain_sf"/>
</dbReference>
<dbReference type="EMBL" id="AMQN01008258">
    <property type="status" value="NOT_ANNOTATED_CDS"/>
    <property type="molecule type" value="Genomic_DNA"/>
</dbReference>
<proteinExistence type="predicted"/>
<dbReference type="HOGENOM" id="CLU_495450_0_0_1"/>
<evidence type="ECO:0000313" key="3">
    <source>
        <dbReference type="EMBL" id="ELU04072.1"/>
    </source>
</evidence>
<dbReference type="InterPro" id="IPR001496">
    <property type="entry name" value="SOCS_box"/>
</dbReference>
<sequence length="582" mass="65863">MEALLEFVYQLDTDVSVVDELLSRLNRALVEDFYCEDFDVLHHCIIAGNLAVAQHLWGKGFFTQEHNASKVPYVHLACLLGRTAFLNSIASHRPAAEMLTLSVQGKQWLNEKVLINRLQQVDVKLCDKLQNAFRKFSDVEEELLSALDTAAIAENISCVETIMVLCGNPKSHTLEQAVELESHYALHLLMEYNEFPKEHIDLAFKSALRRKAPDCLSLLVKKGVRHQKVLNRLNPYHVLYLYCSGYQRKGAHERNQGLDQCTAVLINSGFDVNVLEPVGSYPLYSIIHAIISEKDQFPNKIPKFHINALELLLNAGAKPNFDENRYFKKRSSEDKSFSPTLGRDLYSSGLNALFSMLQNSDSYRVHQAEHMDRCCLSILEANADPNYVDDTGYTPLHDLVRSLAMQHAMGHVKVDFGSMLRMLLYFGADGNDRCASGSFAVHYYFEILLNMMGGLIAFTRWKQADNASQVLQLLFHMDCESALDASRSILHTLESGRKTTNNNDDNSDDEEDSPDLDLPPVALDYVKELIAEYVYKPKSLQDTCKLVIWKGVGRNRHHLKALPFPKSLSMAVLDIFDLDLDL</sequence>
<organism evidence="3">
    <name type="scientific">Capitella teleta</name>
    <name type="common">Polychaete worm</name>
    <dbReference type="NCBI Taxonomy" id="283909"/>
    <lineage>
        <taxon>Eukaryota</taxon>
        <taxon>Metazoa</taxon>
        <taxon>Spiralia</taxon>
        <taxon>Lophotrochozoa</taxon>
        <taxon>Annelida</taxon>
        <taxon>Polychaeta</taxon>
        <taxon>Sedentaria</taxon>
        <taxon>Scolecida</taxon>
        <taxon>Capitellidae</taxon>
        <taxon>Capitella</taxon>
    </lineage>
</organism>
<name>R7ULE0_CAPTE</name>
<dbReference type="EnsemblMetazoa" id="CapteT206678">
    <property type="protein sequence ID" value="CapteP206678"/>
    <property type="gene ID" value="CapteG206678"/>
</dbReference>
<feature type="domain" description="SOCS box" evidence="2">
    <location>
        <begin position="536"/>
        <end position="568"/>
    </location>
</feature>
<feature type="region of interest" description="Disordered" evidence="1">
    <location>
        <begin position="494"/>
        <end position="518"/>
    </location>
</feature>
<evidence type="ECO:0000259" key="2">
    <source>
        <dbReference type="PROSITE" id="PS50225"/>
    </source>
</evidence>
<keyword evidence="5" id="KW-1185">Reference proteome</keyword>
<dbReference type="Gene3D" id="1.25.40.20">
    <property type="entry name" value="Ankyrin repeat-containing domain"/>
    <property type="match status" value="1"/>
</dbReference>
<accession>R7ULE0</accession>
<dbReference type="PROSITE" id="PS50225">
    <property type="entry name" value="SOCS"/>
    <property type="match status" value="1"/>
</dbReference>
<reference evidence="3 5" key="2">
    <citation type="journal article" date="2013" name="Nature">
        <title>Insights into bilaterian evolution from three spiralian genomes.</title>
        <authorList>
            <person name="Simakov O."/>
            <person name="Marletaz F."/>
            <person name="Cho S.J."/>
            <person name="Edsinger-Gonzales E."/>
            <person name="Havlak P."/>
            <person name="Hellsten U."/>
            <person name="Kuo D.H."/>
            <person name="Larsson T."/>
            <person name="Lv J."/>
            <person name="Arendt D."/>
            <person name="Savage R."/>
            <person name="Osoegawa K."/>
            <person name="de Jong P."/>
            <person name="Grimwood J."/>
            <person name="Chapman J.A."/>
            <person name="Shapiro H."/>
            <person name="Aerts A."/>
            <person name="Otillar R.P."/>
            <person name="Terry A.Y."/>
            <person name="Boore J.L."/>
            <person name="Grigoriev I.V."/>
            <person name="Lindberg D.R."/>
            <person name="Seaver E.C."/>
            <person name="Weisblat D.A."/>
            <person name="Putnam N.H."/>
            <person name="Rokhsar D.S."/>
        </authorList>
    </citation>
    <scope>NUCLEOTIDE SEQUENCE</scope>
    <source>
        <strain evidence="3 5">I ESC-2004</strain>
    </source>
</reference>
<reference evidence="5" key="1">
    <citation type="submission" date="2012-12" db="EMBL/GenBank/DDBJ databases">
        <authorList>
            <person name="Hellsten U."/>
            <person name="Grimwood J."/>
            <person name="Chapman J.A."/>
            <person name="Shapiro H."/>
            <person name="Aerts A."/>
            <person name="Otillar R.P."/>
            <person name="Terry A.Y."/>
            <person name="Boore J.L."/>
            <person name="Simakov O."/>
            <person name="Marletaz F."/>
            <person name="Cho S.-J."/>
            <person name="Edsinger-Gonzales E."/>
            <person name="Havlak P."/>
            <person name="Kuo D.-H."/>
            <person name="Larsson T."/>
            <person name="Lv J."/>
            <person name="Arendt D."/>
            <person name="Savage R."/>
            <person name="Osoegawa K."/>
            <person name="de Jong P."/>
            <person name="Lindberg D.R."/>
            <person name="Seaver E.C."/>
            <person name="Weisblat D.A."/>
            <person name="Putnam N.H."/>
            <person name="Grigoriev I.V."/>
            <person name="Rokhsar D.S."/>
        </authorList>
    </citation>
    <scope>NUCLEOTIDE SEQUENCE</scope>
    <source>
        <strain evidence="5">I ESC-2004</strain>
    </source>
</reference>
<reference evidence="4" key="3">
    <citation type="submission" date="2015-06" db="UniProtKB">
        <authorList>
            <consortium name="EnsemblMetazoa"/>
        </authorList>
    </citation>
    <scope>IDENTIFICATION</scope>
</reference>
<evidence type="ECO:0000313" key="5">
    <source>
        <dbReference type="Proteomes" id="UP000014760"/>
    </source>
</evidence>
<gene>
    <name evidence="3" type="ORF">CAPTEDRAFT_206678</name>
</gene>
<dbReference type="PANTHER" id="PTHR24198:SF165">
    <property type="entry name" value="ANKYRIN REPEAT-CONTAINING PROTEIN-RELATED"/>
    <property type="match status" value="1"/>
</dbReference>
<dbReference type="Proteomes" id="UP000014760">
    <property type="component" value="Unassembled WGS sequence"/>
</dbReference>
<dbReference type="OrthoDB" id="6058160at2759"/>
<dbReference type="PANTHER" id="PTHR24198">
    <property type="entry name" value="ANKYRIN REPEAT AND PROTEIN KINASE DOMAIN-CONTAINING PROTEIN"/>
    <property type="match status" value="1"/>
</dbReference>
<evidence type="ECO:0000313" key="4">
    <source>
        <dbReference type="EnsemblMetazoa" id="CapteP206678"/>
    </source>
</evidence>
<dbReference type="Pfam" id="PF07525">
    <property type="entry name" value="SOCS_box"/>
    <property type="match status" value="1"/>
</dbReference>
<feature type="compositionally biased region" description="Acidic residues" evidence="1">
    <location>
        <begin position="505"/>
        <end position="515"/>
    </location>
</feature>
<dbReference type="OMA" id="WYESLLT"/>
<protein>
    <recommendedName>
        <fullName evidence="2">SOCS box domain-containing protein</fullName>
    </recommendedName>
</protein>
<dbReference type="AlphaFoldDB" id="R7ULE0"/>
<dbReference type="EMBL" id="KB302616">
    <property type="protein sequence ID" value="ELU04072.1"/>
    <property type="molecule type" value="Genomic_DNA"/>
</dbReference>
<evidence type="ECO:0000256" key="1">
    <source>
        <dbReference type="SAM" id="MobiDB-lite"/>
    </source>
</evidence>